<accession>A0A0A8YST6</accession>
<feature type="region of interest" description="Disordered" evidence="1">
    <location>
        <begin position="1"/>
        <end position="21"/>
    </location>
</feature>
<proteinExistence type="predicted"/>
<sequence>MAAAPMRKRQLGSSIARSVPT</sequence>
<evidence type="ECO:0000256" key="1">
    <source>
        <dbReference type="SAM" id="MobiDB-lite"/>
    </source>
</evidence>
<protein>
    <submittedName>
        <fullName evidence="2">Uncharacterized protein</fullName>
    </submittedName>
</protein>
<evidence type="ECO:0000313" key="2">
    <source>
        <dbReference type="EMBL" id="JAD27635.1"/>
    </source>
</evidence>
<name>A0A0A8YST6_ARUDO</name>
<dbReference type="AlphaFoldDB" id="A0A0A8YST6"/>
<dbReference type="EMBL" id="GBRH01270260">
    <property type="protein sequence ID" value="JAD27635.1"/>
    <property type="molecule type" value="Transcribed_RNA"/>
</dbReference>
<feature type="compositionally biased region" description="Polar residues" evidence="1">
    <location>
        <begin position="11"/>
        <end position="21"/>
    </location>
</feature>
<feature type="compositionally biased region" description="Basic residues" evidence="1">
    <location>
        <begin position="1"/>
        <end position="10"/>
    </location>
</feature>
<reference evidence="2" key="2">
    <citation type="journal article" date="2015" name="Data Brief">
        <title>Shoot transcriptome of the giant reed, Arundo donax.</title>
        <authorList>
            <person name="Barrero R.A."/>
            <person name="Guerrero F.D."/>
            <person name="Moolhuijzen P."/>
            <person name="Goolsby J.A."/>
            <person name="Tidwell J."/>
            <person name="Bellgard S.E."/>
            <person name="Bellgard M.I."/>
        </authorList>
    </citation>
    <scope>NUCLEOTIDE SEQUENCE</scope>
    <source>
        <tissue evidence="2">Shoot tissue taken approximately 20 cm above the soil surface</tissue>
    </source>
</reference>
<reference evidence="2" key="1">
    <citation type="submission" date="2014-09" db="EMBL/GenBank/DDBJ databases">
        <authorList>
            <person name="Magalhaes I.L.F."/>
            <person name="Oliveira U."/>
            <person name="Santos F.R."/>
            <person name="Vidigal T.H.D.A."/>
            <person name="Brescovit A.D."/>
            <person name="Santos A.J."/>
        </authorList>
    </citation>
    <scope>NUCLEOTIDE SEQUENCE</scope>
    <source>
        <tissue evidence="2">Shoot tissue taken approximately 20 cm above the soil surface</tissue>
    </source>
</reference>
<organism evidence="2">
    <name type="scientific">Arundo donax</name>
    <name type="common">Giant reed</name>
    <name type="synonym">Donax arundinaceus</name>
    <dbReference type="NCBI Taxonomy" id="35708"/>
    <lineage>
        <taxon>Eukaryota</taxon>
        <taxon>Viridiplantae</taxon>
        <taxon>Streptophyta</taxon>
        <taxon>Embryophyta</taxon>
        <taxon>Tracheophyta</taxon>
        <taxon>Spermatophyta</taxon>
        <taxon>Magnoliopsida</taxon>
        <taxon>Liliopsida</taxon>
        <taxon>Poales</taxon>
        <taxon>Poaceae</taxon>
        <taxon>PACMAD clade</taxon>
        <taxon>Arundinoideae</taxon>
        <taxon>Arundineae</taxon>
        <taxon>Arundo</taxon>
    </lineage>
</organism>